<name>A0AB34ABM9_9LACO</name>
<accession>A0AB34ABM9</accession>
<comment type="caution">
    <text evidence="1">The sequence shown here is derived from an EMBL/GenBank/DDBJ whole genome shotgun (WGS) entry which is preliminary data.</text>
</comment>
<protein>
    <submittedName>
        <fullName evidence="1">Uncharacterized protein</fullName>
    </submittedName>
</protein>
<gene>
    <name evidence="1" type="ORF">LCR01_13220</name>
</gene>
<reference evidence="1 2" key="1">
    <citation type="submission" date="2019-07" db="EMBL/GenBank/DDBJ databases">
        <title>Whole genome shotgun sequence of Lactobacillus crustorum NBRC 107159.</title>
        <authorList>
            <person name="Hosoyama A."/>
            <person name="Uohara A."/>
            <person name="Ohji S."/>
            <person name="Ichikawa N."/>
        </authorList>
    </citation>
    <scope>NUCLEOTIDE SEQUENCE [LARGE SCALE GENOMIC DNA]</scope>
    <source>
        <strain evidence="1 2">NBRC 107159</strain>
    </source>
</reference>
<dbReference type="EMBL" id="BJZM01000027">
    <property type="protein sequence ID" value="GEO76879.1"/>
    <property type="molecule type" value="Genomic_DNA"/>
</dbReference>
<dbReference type="AlphaFoldDB" id="A0AB34ABM9"/>
<proteinExistence type="predicted"/>
<evidence type="ECO:0000313" key="1">
    <source>
        <dbReference type="EMBL" id="GEO76879.1"/>
    </source>
</evidence>
<evidence type="ECO:0000313" key="2">
    <source>
        <dbReference type="Proteomes" id="UP000321618"/>
    </source>
</evidence>
<organism evidence="1 2">
    <name type="scientific">Companilactobacillus crustorum</name>
    <dbReference type="NCBI Taxonomy" id="392416"/>
    <lineage>
        <taxon>Bacteria</taxon>
        <taxon>Bacillati</taxon>
        <taxon>Bacillota</taxon>
        <taxon>Bacilli</taxon>
        <taxon>Lactobacillales</taxon>
        <taxon>Lactobacillaceae</taxon>
        <taxon>Companilactobacillus</taxon>
    </lineage>
</organism>
<dbReference type="Proteomes" id="UP000321618">
    <property type="component" value="Unassembled WGS sequence"/>
</dbReference>
<sequence>MTSVNEGASVKAMNLLKGEIAEALDFTEFSELGRVTKRIRTVVTEGLR</sequence>